<evidence type="ECO:0000256" key="4">
    <source>
        <dbReference type="ARBA" id="ARBA00022438"/>
    </source>
</evidence>
<dbReference type="GO" id="GO:0005737">
    <property type="term" value="C:cytoplasm"/>
    <property type="evidence" value="ECO:0007669"/>
    <property type="project" value="UniProtKB-SubCell"/>
</dbReference>
<dbReference type="EC" id="3.4.11.5" evidence="8 10"/>
<evidence type="ECO:0000256" key="2">
    <source>
        <dbReference type="ARBA" id="ARBA00004496"/>
    </source>
</evidence>
<comment type="similarity">
    <text evidence="3 8 10">Belongs to the peptidase S33 family.</text>
</comment>
<comment type="caution">
    <text evidence="13">The sequence shown here is derived from an EMBL/GenBank/DDBJ whole genome shotgun (WGS) entry which is preliminary data.</text>
</comment>
<protein>
    <recommendedName>
        <fullName evidence="8 10">Proline iminopeptidase</fullName>
        <shortName evidence="8">PIP</shortName>
        <ecNumber evidence="8 10">3.4.11.5</ecNumber>
    </recommendedName>
    <alternativeName>
        <fullName evidence="8">Prolyl aminopeptidase</fullName>
    </alternativeName>
</protein>
<dbReference type="SUPFAM" id="SSF53474">
    <property type="entry name" value="alpha/beta-Hydrolases"/>
    <property type="match status" value="1"/>
</dbReference>
<feature type="active site" description="Nucleophile" evidence="9">
    <location>
        <position position="113"/>
    </location>
</feature>
<dbReference type="PRINTS" id="PR00111">
    <property type="entry name" value="ABHYDROLASE"/>
</dbReference>
<reference evidence="13 14" key="1">
    <citation type="submission" date="2017-10" db="EMBL/GenBank/DDBJ databases">
        <title>Sequencing the genomes of 1000 actinobacteria strains.</title>
        <authorList>
            <person name="Klenk H.-P."/>
        </authorList>
    </citation>
    <scope>NUCLEOTIDE SEQUENCE [LARGE SCALE GENOMIC DNA]</scope>
    <source>
        <strain evidence="13 14">DSM 21838</strain>
    </source>
</reference>
<dbReference type="InterPro" id="IPR029058">
    <property type="entry name" value="AB_hydrolase_fold"/>
</dbReference>
<organism evidence="13 14">
    <name type="scientific">Georgenia soli</name>
    <dbReference type="NCBI Taxonomy" id="638953"/>
    <lineage>
        <taxon>Bacteria</taxon>
        <taxon>Bacillati</taxon>
        <taxon>Actinomycetota</taxon>
        <taxon>Actinomycetes</taxon>
        <taxon>Micrococcales</taxon>
        <taxon>Bogoriellaceae</taxon>
        <taxon>Georgenia</taxon>
    </lineage>
</organism>
<dbReference type="RefSeq" id="WP_098484105.1">
    <property type="nucleotide sequence ID" value="NZ_PDJI01000004.1"/>
</dbReference>
<dbReference type="AlphaFoldDB" id="A0A2A9EM11"/>
<dbReference type="NCBIfam" id="TIGR01249">
    <property type="entry name" value="pro_imino_pep_1"/>
    <property type="match status" value="1"/>
</dbReference>
<dbReference type="EMBL" id="PDJI01000004">
    <property type="protein sequence ID" value="PFG40127.1"/>
    <property type="molecule type" value="Genomic_DNA"/>
</dbReference>
<sequence>MFPRSAAYRSGLLELDDGQSVFWEETGNPDGLPALYLHGGPGGGLGRRGYVRSFDPDRFRVVGLDQRGCGRSAPLADDPRHDLDANTTPRLVADLEALREHLGIEAWVVDGVSWGSTLAQAYAQAHPDRVLGMVLMAVTTTSRAEVDWITEHVGAIYPEGWDRLASHAEGAGVGYRRGERRVVEAYARLLRDPSSAVRAAAARAWTEWEDTHVAVGAGGFRRDPRWDDGAYAEVFATLVTHYWAHDGFLDPPLLARTGTIAHIPAILLHGRLDVSGPLVTAWQLHRAWPASELVVVEGEGHGGRSMAEQWAAANSRMADTVSAARRATRPAPHRPTSGPAAGPA</sequence>
<dbReference type="GO" id="GO:0006508">
    <property type="term" value="P:proteolysis"/>
    <property type="evidence" value="ECO:0007669"/>
    <property type="project" value="UniProtKB-KW"/>
</dbReference>
<name>A0A2A9EM11_9MICO</name>
<evidence type="ECO:0000259" key="12">
    <source>
        <dbReference type="Pfam" id="PF00561"/>
    </source>
</evidence>
<dbReference type="InterPro" id="IPR000073">
    <property type="entry name" value="AB_hydrolase_1"/>
</dbReference>
<evidence type="ECO:0000256" key="1">
    <source>
        <dbReference type="ARBA" id="ARBA00001585"/>
    </source>
</evidence>
<proteinExistence type="inferred from homology"/>
<evidence type="ECO:0000256" key="7">
    <source>
        <dbReference type="ARBA" id="ARBA00022801"/>
    </source>
</evidence>
<dbReference type="Proteomes" id="UP000222106">
    <property type="component" value="Unassembled WGS sequence"/>
</dbReference>
<feature type="domain" description="AB hydrolase-1" evidence="12">
    <location>
        <begin position="35"/>
        <end position="301"/>
    </location>
</feature>
<feature type="active site" evidence="9">
    <location>
        <position position="273"/>
    </location>
</feature>
<keyword evidence="4 8" id="KW-0031">Aminopeptidase</keyword>
<evidence type="ECO:0000313" key="13">
    <source>
        <dbReference type="EMBL" id="PFG40127.1"/>
    </source>
</evidence>
<dbReference type="PIRSF" id="PIRSF006431">
    <property type="entry name" value="Pept_S33"/>
    <property type="match status" value="1"/>
</dbReference>
<evidence type="ECO:0000256" key="8">
    <source>
        <dbReference type="PIRNR" id="PIRNR006431"/>
    </source>
</evidence>
<feature type="active site" description="Proton donor" evidence="9">
    <location>
        <position position="301"/>
    </location>
</feature>
<keyword evidence="7 8" id="KW-0378">Hydrolase</keyword>
<dbReference type="PANTHER" id="PTHR43722">
    <property type="entry name" value="PROLINE IMINOPEPTIDASE"/>
    <property type="match status" value="1"/>
</dbReference>
<keyword evidence="6 8" id="KW-0645">Protease</keyword>
<evidence type="ECO:0000256" key="3">
    <source>
        <dbReference type="ARBA" id="ARBA00010088"/>
    </source>
</evidence>
<dbReference type="Gene3D" id="3.40.50.1820">
    <property type="entry name" value="alpha/beta hydrolase"/>
    <property type="match status" value="1"/>
</dbReference>
<dbReference type="OrthoDB" id="9796770at2"/>
<comment type="subcellular location">
    <subcellularLocation>
        <location evidence="2 8">Cytoplasm</location>
    </subcellularLocation>
</comment>
<dbReference type="Pfam" id="PF00561">
    <property type="entry name" value="Abhydrolase_1"/>
    <property type="match status" value="1"/>
</dbReference>
<keyword evidence="14" id="KW-1185">Reference proteome</keyword>
<feature type="region of interest" description="Disordered" evidence="11">
    <location>
        <begin position="316"/>
        <end position="344"/>
    </location>
</feature>
<evidence type="ECO:0000256" key="11">
    <source>
        <dbReference type="SAM" id="MobiDB-lite"/>
    </source>
</evidence>
<dbReference type="PANTHER" id="PTHR43722:SF1">
    <property type="entry name" value="PROLINE IMINOPEPTIDASE"/>
    <property type="match status" value="1"/>
</dbReference>
<keyword evidence="5 8" id="KW-0963">Cytoplasm</keyword>
<evidence type="ECO:0000313" key="14">
    <source>
        <dbReference type="Proteomes" id="UP000222106"/>
    </source>
</evidence>
<evidence type="ECO:0000256" key="6">
    <source>
        <dbReference type="ARBA" id="ARBA00022670"/>
    </source>
</evidence>
<dbReference type="PRINTS" id="PR00793">
    <property type="entry name" value="PROAMNOPTASE"/>
</dbReference>
<dbReference type="InterPro" id="IPR005944">
    <property type="entry name" value="Pro_iminopeptidase"/>
</dbReference>
<accession>A0A2A9EM11</accession>
<dbReference type="GO" id="GO:0004177">
    <property type="term" value="F:aminopeptidase activity"/>
    <property type="evidence" value="ECO:0007669"/>
    <property type="project" value="UniProtKB-UniRule"/>
</dbReference>
<gene>
    <name evidence="13" type="ORF">ATJ97_2648</name>
</gene>
<evidence type="ECO:0000256" key="9">
    <source>
        <dbReference type="PIRSR" id="PIRSR006431-1"/>
    </source>
</evidence>
<evidence type="ECO:0000256" key="10">
    <source>
        <dbReference type="RuleBase" id="RU003421"/>
    </source>
</evidence>
<evidence type="ECO:0000256" key="5">
    <source>
        <dbReference type="ARBA" id="ARBA00022490"/>
    </source>
</evidence>
<comment type="catalytic activity">
    <reaction evidence="1 8 10">
        <text>Release of N-terminal proline from a peptide.</text>
        <dbReference type="EC" id="3.4.11.5"/>
    </reaction>
</comment>
<dbReference type="InterPro" id="IPR002410">
    <property type="entry name" value="Peptidase_S33"/>
</dbReference>